<dbReference type="InterPro" id="IPR008979">
    <property type="entry name" value="Galactose-bd-like_sf"/>
</dbReference>
<evidence type="ECO:0000259" key="1">
    <source>
        <dbReference type="Pfam" id="PF00754"/>
    </source>
</evidence>
<protein>
    <recommendedName>
        <fullName evidence="1">F5/8 type C domain-containing protein</fullName>
    </recommendedName>
</protein>
<dbReference type="Gene3D" id="2.60.120.260">
    <property type="entry name" value="Galactose-binding domain-like"/>
    <property type="match status" value="1"/>
</dbReference>
<name>A0A8K0P443_LADFU</name>
<keyword evidence="3" id="KW-1185">Reference proteome</keyword>
<dbReference type="GO" id="GO:0008344">
    <property type="term" value="P:adult locomotory behavior"/>
    <property type="evidence" value="ECO:0007669"/>
    <property type="project" value="TreeGrafter"/>
</dbReference>
<dbReference type="InterPro" id="IPR052407">
    <property type="entry name" value="BTB_POZ_domain_cont_9"/>
</dbReference>
<comment type="caution">
    <text evidence="2">The sequence shown here is derived from an EMBL/GenBank/DDBJ whole genome shotgun (WGS) entry which is preliminary data.</text>
</comment>
<organism evidence="2 3">
    <name type="scientific">Ladona fulva</name>
    <name type="common">Scarce chaser dragonfly</name>
    <name type="synonym">Libellula fulva</name>
    <dbReference type="NCBI Taxonomy" id="123851"/>
    <lineage>
        <taxon>Eukaryota</taxon>
        <taxon>Metazoa</taxon>
        <taxon>Ecdysozoa</taxon>
        <taxon>Arthropoda</taxon>
        <taxon>Hexapoda</taxon>
        <taxon>Insecta</taxon>
        <taxon>Pterygota</taxon>
        <taxon>Palaeoptera</taxon>
        <taxon>Odonata</taxon>
        <taxon>Epiprocta</taxon>
        <taxon>Anisoptera</taxon>
        <taxon>Libelluloidea</taxon>
        <taxon>Libellulidae</taxon>
        <taxon>Ladona</taxon>
    </lineage>
</organism>
<evidence type="ECO:0000313" key="2">
    <source>
        <dbReference type="EMBL" id="KAG8235190.1"/>
    </source>
</evidence>
<gene>
    <name evidence="2" type="ORF">J437_LFUL014154</name>
</gene>
<dbReference type="GO" id="GO:0005737">
    <property type="term" value="C:cytoplasm"/>
    <property type="evidence" value="ECO:0007669"/>
    <property type="project" value="TreeGrafter"/>
</dbReference>
<reference evidence="2" key="1">
    <citation type="submission" date="2013-04" db="EMBL/GenBank/DDBJ databases">
        <authorList>
            <person name="Qu J."/>
            <person name="Murali S.C."/>
            <person name="Bandaranaike D."/>
            <person name="Bellair M."/>
            <person name="Blankenburg K."/>
            <person name="Chao H."/>
            <person name="Dinh H."/>
            <person name="Doddapaneni H."/>
            <person name="Downs B."/>
            <person name="Dugan-Rocha S."/>
            <person name="Elkadiri S."/>
            <person name="Gnanaolivu R.D."/>
            <person name="Hernandez B."/>
            <person name="Javaid M."/>
            <person name="Jayaseelan J.C."/>
            <person name="Lee S."/>
            <person name="Li M."/>
            <person name="Ming W."/>
            <person name="Munidasa M."/>
            <person name="Muniz J."/>
            <person name="Nguyen L."/>
            <person name="Ongeri F."/>
            <person name="Osuji N."/>
            <person name="Pu L.-L."/>
            <person name="Puazo M."/>
            <person name="Qu C."/>
            <person name="Quiroz J."/>
            <person name="Raj R."/>
            <person name="Weissenberger G."/>
            <person name="Xin Y."/>
            <person name="Zou X."/>
            <person name="Han Y."/>
            <person name="Richards S."/>
            <person name="Worley K."/>
            <person name="Muzny D."/>
            <person name="Gibbs R."/>
        </authorList>
    </citation>
    <scope>NUCLEOTIDE SEQUENCE</scope>
    <source>
        <strain evidence="2">Sampled in the wild</strain>
    </source>
</reference>
<dbReference type="EMBL" id="KZ308885">
    <property type="protein sequence ID" value="KAG8235190.1"/>
    <property type="molecule type" value="Genomic_DNA"/>
</dbReference>
<dbReference type="GO" id="GO:0050804">
    <property type="term" value="P:modulation of chemical synaptic transmission"/>
    <property type="evidence" value="ECO:0007669"/>
    <property type="project" value="TreeGrafter"/>
</dbReference>
<dbReference type="PANTHER" id="PTHR46306:SF1">
    <property type="entry name" value="BTB_POZ DOMAIN-CONTAINING PROTEIN 9"/>
    <property type="match status" value="1"/>
</dbReference>
<dbReference type="SUPFAM" id="SSF49785">
    <property type="entry name" value="Galactose-binding domain-like"/>
    <property type="match status" value="1"/>
</dbReference>
<dbReference type="Proteomes" id="UP000792457">
    <property type="component" value="Unassembled WGS sequence"/>
</dbReference>
<accession>A0A8K0P443</accession>
<proteinExistence type="predicted"/>
<dbReference type="PANTHER" id="PTHR46306">
    <property type="entry name" value="BTB/POZ DOMAIN-CONTAINING PROTEIN 9"/>
    <property type="match status" value="1"/>
</dbReference>
<evidence type="ECO:0000313" key="3">
    <source>
        <dbReference type="Proteomes" id="UP000792457"/>
    </source>
</evidence>
<dbReference type="Pfam" id="PF00754">
    <property type="entry name" value="F5_F8_type_C"/>
    <property type="match status" value="1"/>
</dbReference>
<reference evidence="2" key="2">
    <citation type="submission" date="2017-10" db="EMBL/GenBank/DDBJ databases">
        <title>Ladona fulva Genome sequencing and assembly.</title>
        <authorList>
            <person name="Murali S."/>
            <person name="Richards S."/>
            <person name="Bandaranaike D."/>
            <person name="Bellair M."/>
            <person name="Blankenburg K."/>
            <person name="Chao H."/>
            <person name="Dinh H."/>
            <person name="Doddapaneni H."/>
            <person name="Dugan-Rocha S."/>
            <person name="Elkadiri S."/>
            <person name="Gnanaolivu R."/>
            <person name="Hernandez B."/>
            <person name="Skinner E."/>
            <person name="Javaid M."/>
            <person name="Lee S."/>
            <person name="Li M."/>
            <person name="Ming W."/>
            <person name="Munidasa M."/>
            <person name="Muniz J."/>
            <person name="Nguyen L."/>
            <person name="Hughes D."/>
            <person name="Osuji N."/>
            <person name="Pu L.-L."/>
            <person name="Puazo M."/>
            <person name="Qu C."/>
            <person name="Quiroz J."/>
            <person name="Raj R."/>
            <person name="Weissenberger G."/>
            <person name="Xin Y."/>
            <person name="Zou X."/>
            <person name="Han Y."/>
            <person name="Worley K."/>
            <person name="Muzny D."/>
            <person name="Gibbs R."/>
        </authorList>
    </citation>
    <scope>NUCLEOTIDE SEQUENCE</scope>
    <source>
        <strain evidence="2">Sampled in the wild</strain>
    </source>
</reference>
<dbReference type="InterPro" id="IPR000421">
    <property type="entry name" value="FA58C"/>
</dbReference>
<dbReference type="GO" id="GO:0048512">
    <property type="term" value="P:circadian behavior"/>
    <property type="evidence" value="ECO:0007669"/>
    <property type="project" value="TreeGrafter"/>
</dbReference>
<dbReference type="OrthoDB" id="9997739at2759"/>
<dbReference type="AlphaFoldDB" id="A0A8K0P443"/>
<sequence>MRSALLDGNSVTYDMELGYTRHTIAEVGAAADASGNEPGILIELGMPCIINHISMLLWDRDLRSYSYYIEVSMDRKEWLRVVDHTGFHCRSWQSLYFTPRVVKYIRIVGTYNTVNKVFHVVSMEASYDPTPVILERGLIVPKHNVARVECSASVIEGVSRSRNALLDGNTSNYDWDSGYTCHQLGSGAILIQLSQPYLIDSMRLVD</sequence>
<feature type="domain" description="F5/8 type C" evidence="1">
    <location>
        <begin position="36"/>
        <end position="117"/>
    </location>
</feature>